<feature type="transmembrane region" description="Helical" evidence="6">
    <location>
        <begin position="25"/>
        <end position="50"/>
    </location>
</feature>
<gene>
    <name evidence="7" type="ORF">CONCODRAFT_43082</name>
</gene>
<feature type="transmembrane region" description="Helical" evidence="6">
    <location>
        <begin position="369"/>
        <end position="388"/>
    </location>
</feature>
<keyword evidence="2" id="KW-0813">Transport</keyword>
<evidence type="ECO:0000256" key="6">
    <source>
        <dbReference type="SAM" id="Phobius"/>
    </source>
</evidence>
<evidence type="ECO:0000313" key="8">
    <source>
        <dbReference type="Proteomes" id="UP000070444"/>
    </source>
</evidence>
<feature type="transmembrane region" description="Helical" evidence="6">
    <location>
        <begin position="394"/>
        <end position="414"/>
    </location>
</feature>
<protein>
    <submittedName>
        <fullName evidence="7">Amino acid transporter</fullName>
    </submittedName>
</protein>
<feature type="transmembrane region" description="Helical" evidence="6">
    <location>
        <begin position="230"/>
        <end position="252"/>
    </location>
</feature>
<comment type="subcellular location">
    <subcellularLocation>
        <location evidence="1">Membrane</location>
        <topology evidence="1">Multi-pass membrane protein</topology>
    </subcellularLocation>
</comment>
<dbReference type="Gene3D" id="1.20.1740.10">
    <property type="entry name" value="Amino acid/polyamine transporter I"/>
    <property type="match status" value="1"/>
</dbReference>
<keyword evidence="8" id="KW-1185">Reference proteome</keyword>
<dbReference type="OMA" id="RVGMKWA"/>
<feature type="transmembrane region" description="Helical" evidence="6">
    <location>
        <begin position="56"/>
        <end position="78"/>
    </location>
</feature>
<dbReference type="PANTHER" id="PTHR43243">
    <property type="entry name" value="INNER MEMBRANE TRANSPORTER YGJI-RELATED"/>
    <property type="match status" value="1"/>
</dbReference>
<dbReference type="EMBL" id="KQ964649">
    <property type="protein sequence ID" value="KXN67252.1"/>
    <property type="molecule type" value="Genomic_DNA"/>
</dbReference>
<evidence type="ECO:0000256" key="5">
    <source>
        <dbReference type="ARBA" id="ARBA00023136"/>
    </source>
</evidence>
<feature type="transmembrane region" description="Helical" evidence="6">
    <location>
        <begin position="452"/>
        <end position="472"/>
    </location>
</feature>
<feature type="transmembrane region" description="Helical" evidence="6">
    <location>
        <begin position="99"/>
        <end position="123"/>
    </location>
</feature>
<dbReference type="GO" id="GO:0016020">
    <property type="term" value="C:membrane"/>
    <property type="evidence" value="ECO:0007669"/>
    <property type="project" value="UniProtKB-SubCell"/>
</dbReference>
<keyword evidence="3 6" id="KW-0812">Transmembrane</keyword>
<dbReference type="AlphaFoldDB" id="A0A137NWY0"/>
<keyword evidence="4 6" id="KW-1133">Transmembrane helix</keyword>
<feature type="transmembrane region" description="Helical" evidence="6">
    <location>
        <begin position="273"/>
        <end position="297"/>
    </location>
</feature>
<dbReference type="GO" id="GO:0015171">
    <property type="term" value="F:amino acid transmembrane transporter activity"/>
    <property type="evidence" value="ECO:0007669"/>
    <property type="project" value="TreeGrafter"/>
</dbReference>
<evidence type="ECO:0000256" key="1">
    <source>
        <dbReference type="ARBA" id="ARBA00004141"/>
    </source>
</evidence>
<evidence type="ECO:0000256" key="2">
    <source>
        <dbReference type="ARBA" id="ARBA00022448"/>
    </source>
</evidence>
<reference evidence="7 8" key="1">
    <citation type="journal article" date="2015" name="Genome Biol. Evol.">
        <title>Phylogenomic analyses indicate that early fungi evolved digesting cell walls of algal ancestors of land plants.</title>
        <authorList>
            <person name="Chang Y."/>
            <person name="Wang S."/>
            <person name="Sekimoto S."/>
            <person name="Aerts A.L."/>
            <person name="Choi C."/>
            <person name="Clum A."/>
            <person name="LaButti K.M."/>
            <person name="Lindquist E.A."/>
            <person name="Yee Ngan C."/>
            <person name="Ohm R.A."/>
            <person name="Salamov A.A."/>
            <person name="Grigoriev I.V."/>
            <person name="Spatafora J.W."/>
            <person name="Berbee M.L."/>
        </authorList>
    </citation>
    <scope>NUCLEOTIDE SEQUENCE [LARGE SCALE GENOMIC DNA]</scope>
    <source>
        <strain evidence="7 8">NRRL 28638</strain>
    </source>
</reference>
<evidence type="ECO:0000256" key="4">
    <source>
        <dbReference type="ARBA" id="ARBA00022989"/>
    </source>
</evidence>
<feature type="transmembrane region" description="Helical" evidence="6">
    <location>
        <begin position="426"/>
        <end position="446"/>
    </location>
</feature>
<dbReference type="OrthoDB" id="5982228at2759"/>
<evidence type="ECO:0000313" key="7">
    <source>
        <dbReference type="EMBL" id="KXN67252.1"/>
    </source>
</evidence>
<sequence length="500" mass="54015">MVNTIDIEQMLVDIKQEKLKRNLTLWHLIALGIGSVIGTGIFVLPGIIAANNAGPGVVLSFILAAVASFFSALSYAELASMIPVAGSSYTYLYATMGEFVAWTIAWVLVLEFLIGAAAVSVGWSGYFIQLIGLIAKNPELKSAWANAPIMWSEVDQKFLTTGGYFNFPAAIIVLLCTLILIKGTKESTTVTAIGVVLKIAVILIIIFGTVDHVNPANWKPFIPSNPDGAYAHFGGAGIMKGASIAFFAYTGFESIANASQECINPQKNIPISLIATLGICTILYVGVCLVMVGVVPYQDLDVSYPVSVTIRATGRTWLEVIVILGAVFGMITAIIASLISQSRIFYTMALDGLLPKIFAKLHPSFSTPYINLIILGIFLFIASGVLPIDILAELSSLATLITFFLVNIVVSILRYKKPNLERGFKVPLGGYFLSILGAAISLALVITSSPQTILRVFIWMCIGTVLYLLYGLQNSKLNNPEKYTIEELAQMSHSLESNQY</sequence>
<proteinExistence type="predicted"/>
<dbReference type="PIRSF" id="PIRSF006060">
    <property type="entry name" value="AA_transporter"/>
    <property type="match status" value="1"/>
</dbReference>
<dbReference type="Proteomes" id="UP000070444">
    <property type="component" value="Unassembled WGS sequence"/>
</dbReference>
<name>A0A137NWY0_CONC2</name>
<accession>A0A137NWY0</accession>
<evidence type="ECO:0000256" key="3">
    <source>
        <dbReference type="ARBA" id="ARBA00022692"/>
    </source>
</evidence>
<keyword evidence="5 6" id="KW-0472">Membrane</keyword>
<feature type="transmembrane region" description="Helical" evidence="6">
    <location>
        <begin position="188"/>
        <end position="210"/>
    </location>
</feature>
<dbReference type="InterPro" id="IPR002293">
    <property type="entry name" value="AA/rel_permease1"/>
</dbReference>
<organism evidence="7 8">
    <name type="scientific">Conidiobolus coronatus (strain ATCC 28846 / CBS 209.66 / NRRL 28638)</name>
    <name type="common">Delacroixia coronata</name>
    <dbReference type="NCBI Taxonomy" id="796925"/>
    <lineage>
        <taxon>Eukaryota</taxon>
        <taxon>Fungi</taxon>
        <taxon>Fungi incertae sedis</taxon>
        <taxon>Zoopagomycota</taxon>
        <taxon>Entomophthoromycotina</taxon>
        <taxon>Entomophthoromycetes</taxon>
        <taxon>Entomophthorales</taxon>
        <taxon>Ancylistaceae</taxon>
        <taxon>Conidiobolus</taxon>
    </lineage>
</organism>
<feature type="transmembrane region" description="Helical" evidence="6">
    <location>
        <begin position="163"/>
        <end position="181"/>
    </location>
</feature>
<dbReference type="PANTHER" id="PTHR43243:SF4">
    <property type="entry name" value="CATIONIC AMINO ACID TRANSPORTER 4"/>
    <property type="match status" value="1"/>
</dbReference>
<dbReference type="Pfam" id="PF13520">
    <property type="entry name" value="AA_permease_2"/>
    <property type="match status" value="1"/>
</dbReference>
<dbReference type="STRING" id="796925.A0A137NWY0"/>
<feature type="transmembrane region" description="Helical" evidence="6">
    <location>
        <begin position="317"/>
        <end position="339"/>
    </location>
</feature>